<keyword evidence="2" id="KW-0680">Restriction system</keyword>
<sequence>MKLGAGWPLQPLVKVVEILDARRVPVKASDRAALGGTVPYYGATGQAGTIDRAIYNEPLVLLGEDGAPFFDPTKPKAFLIDGPAWVNNHAHVLRPLPHLDRRFLKHYLDAFDYRGFANGTTRLKLTQAAMRRIPVPMPPATEQRRIVEILEVHLSHLDAASMDLARARARLDSLIEAALRCHFKSDTATRPLADVLEMPLANGRSVPSRDDGFPVLRLTALKEGGVDLAERKGGAWERADAMRFLVRRGDFLIARGNGSLRLVGKGSLVRSEPDEVAFPDTVIRARPRPVDLSPEFLDLVWNARATRDQIERVARTSAGIYKVNQGQLGAIQLPVPAPSEQRSIIAAMDRLRDHRQGTLEAIDVAAQRNRGLRRAVLAAAFDGKLTGRHTDEEVIEELAGA</sequence>
<dbReference type="Proteomes" id="UP000315628">
    <property type="component" value="Unassembled WGS sequence"/>
</dbReference>
<keyword evidence="7" id="KW-1185">Reference proteome</keyword>
<dbReference type="Gene3D" id="3.90.220.20">
    <property type="entry name" value="DNA methylase specificity domains"/>
    <property type="match status" value="2"/>
</dbReference>
<dbReference type="PANTHER" id="PTHR43140:SF1">
    <property type="entry name" value="TYPE I RESTRICTION ENZYME ECOKI SPECIFICITY SUBUNIT"/>
    <property type="match status" value="1"/>
</dbReference>
<dbReference type="CDD" id="cd17262">
    <property type="entry name" value="RMtype1_S_Aco12261I-TRD2-CR2"/>
    <property type="match status" value="1"/>
</dbReference>
<dbReference type="Pfam" id="PF01420">
    <property type="entry name" value="Methylase_S"/>
    <property type="match status" value="1"/>
</dbReference>
<evidence type="ECO:0000256" key="3">
    <source>
        <dbReference type="ARBA" id="ARBA00023125"/>
    </source>
</evidence>
<protein>
    <submittedName>
        <fullName evidence="6">Type I restriction enzyme S subunit</fullName>
    </submittedName>
</protein>
<evidence type="ECO:0000256" key="4">
    <source>
        <dbReference type="ARBA" id="ARBA00038652"/>
    </source>
</evidence>
<name>A0A560WGG0_9MICO</name>
<dbReference type="AlphaFoldDB" id="A0A560WGG0"/>
<dbReference type="SUPFAM" id="SSF116734">
    <property type="entry name" value="DNA methylase specificity domain"/>
    <property type="match status" value="2"/>
</dbReference>
<dbReference type="InterPro" id="IPR000055">
    <property type="entry name" value="Restrct_endonuc_typeI_TRD"/>
</dbReference>
<gene>
    <name evidence="6" type="ORF">FB557_0310</name>
</gene>
<comment type="caution">
    <text evidence="6">The sequence shown here is derived from an EMBL/GenBank/DDBJ whole genome shotgun (WGS) entry which is preliminary data.</text>
</comment>
<dbReference type="GO" id="GO:0003677">
    <property type="term" value="F:DNA binding"/>
    <property type="evidence" value="ECO:0007669"/>
    <property type="project" value="UniProtKB-KW"/>
</dbReference>
<dbReference type="PANTHER" id="PTHR43140">
    <property type="entry name" value="TYPE-1 RESTRICTION ENZYME ECOKI SPECIFICITY PROTEIN"/>
    <property type="match status" value="1"/>
</dbReference>
<evidence type="ECO:0000259" key="5">
    <source>
        <dbReference type="Pfam" id="PF01420"/>
    </source>
</evidence>
<accession>A0A560WGG0</accession>
<evidence type="ECO:0000313" key="6">
    <source>
        <dbReference type="EMBL" id="TWD16773.1"/>
    </source>
</evidence>
<dbReference type="OrthoDB" id="3197085at2"/>
<feature type="domain" description="Type I restriction modification DNA specificity" evidence="5">
    <location>
        <begin position="15"/>
        <end position="154"/>
    </location>
</feature>
<comment type="subunit">
    <text evidence="4">The methyltransferase is composed of M and S polypeptides.</text>
</comment>
<evidence type="ECO:0000256" key="2">
    <source>
        <dbReference type="ARBA" id="ARBA00022747"/>
    </source>
</evidence>
<evidence type="ECO:0000313" key="7">
    <source>
        <dbReference type="Proteomes" id="UP000315628"/>
    </source>
</evidence>
<dbReference type="InterPro" id="IPR044946">
    <property type="entry name" value="Restrct_endonuc_typeI_TRD_sf"/>
</dbReference>
<evidence type="ECO:0000256" key="1">
    <source>
        <dbReference type="ARBA" id="ARBA00010923"/>
    </source>
</evidence>
<organism evidence="6 7">
    <name type="scientific">Marihabitans asiaticum</name>
    <dbReference type="NCBI Taxonomy" id="415218"/>
    <lineage>
        <taxon>Bacteria</taxon>
        <taxon>Bacillati</taxon>
        <taxon>Actinomycetota</taxon>
        <taxon>Actinomycetes</taxon>
        <taxon>Micrococcales</taxon>
        <taxon>Intrasporangiaceae</taxon>
        <taxon>Marihabitans</taxon>
    </lineage>
</organism>
<proteinExistence type="inferred from homology"/>
<dbReference type="RefSeq" id="WP_144855008.1">
    <property type="nucleotide sequence ID" value="NZ_BAAAYT010000006.1"/>
</dbReference>
<reference evidence="6 7" key="1">
    <citation type="submission" date="2019-06" db="EMBL/GenBank/DDBJ databases">
        <title>Sequencing the genomes of 1000 actinobacteria strains.</title>
        <authorList>
            <person name="Klenk H.-P."/>
        </authorList>
    </citation>
    <scope>NUCLEOTIDE SEQUENCE [LARGE SCALE GENOMIC DNA]</scope>
    <source>
        <strain evidence="6 7">DSM 18935</strain>
    </source>
</reference>
<comment type="similarity">
    <text evidence="1">Belongs to the type-I restriction system S methylase family.</text>
</comment>
<keyword evidence="3" id="KW-0238">DNA-binding</keyword>
<dbReference type="EMBL" id="VIUW01000001">
    <property type="protein sequence ID" value="TWD16773.1"/>
    <property type="molecule type" value="Genomic_DNA"/>
</dbReference>
<dbReference type="InterPro" id="IPR051212">
    <property type="entry name" value="Type-I_RE_S_subunit"/>
</dbReference>
<dbReference type="GO" id="GO:0009307">
    <property type="term" value="P:DNA restriction-modification system"/>
    <property type="evidence" value="ECO:0007669"/>
    <property type="project" value="UniProtKB-KW"/>
</dbReference>